<dbReference type="Gene3D" id="2.60.60.20">
    <property type="entry name" value="PLAT/LH2 domain"/>
    <property type="match status" value="1"/>
</dbReference>
<feature type="region of interest" description="Disordered" evidence="18">
    <location>
        <begin position="144"/>
        <end position="172"/>
    </location>
</feature>
<evidence type="ECO:0000256" key="12">
    <source>
        <dbReference type="ARBA" id="ARBA00057509"/>
    </source>
</evidence>
<dbReference type="Pfam" id="PF01477">
    <property type="entry name" value="PLAT"/>
    <property type="match status" value="1"/>
</dbReference>
<protein>
    <recommendedName>
        <fullName evidence="14">Polycystin family receptor for egg jelly</fullName>
    </recommendedName>
    <alternativeName>
        <fullName evidence="15">PKD and REJ homolog</fullName>
    </alternativeName>
    <alternativeName>
        <fullName evidence="16">Polycystic kidney disease and receptor for egg jelly-related protein</fullName>
    </alternativeName>
</protein>
<dbReference type="SUPFAM" id="SSF49723">
    <property type="entry name" value="Lipase/lipooxygenase domain (PLAT/LH2 domain)"/>
    <property type="match status" value="1"/>
</dbReference>
<evidence type="ECO:0000313" key="22">
    <source>
        <dbReference type="Ensembl" id="ENSOANP00000045351.1"/>
    </source>
</evidence>
<dbReference type="PROSITE" id="PS50095">
    <property type="entry name" value="PLAT"/>
    <property type="match status" value="1"/>
</dbReference>
<feature type="compositionally biased region" description="Low complexity" evidence="18">
    <location>
        <begin position="144"/>
        <end position="153"/>
    </location>
</feature>
<feature type="compositionally biased region" description="Gly residues" evidence="18">
    <location>
        <begin position="1945"/>
        <end position="1961"/>
    </location>
</feature>
<dbReference type="InterPro" id="IPR003915">
    <property type="entry name" value="PKD_2"/>
</dbReference>
<keyword evidence="5 19" id="KW-0812">Transmembrane</keyword>
<comment type="function">
    <text evidence="12">Testis-specific protein that controls sperm transport and the timing of zona pellucida-evoked exocytosis of the sperm acrosome.</text>
</comment>
<dbReference type="Proteomes" id="UP000002279">
    <property type="component" value="Chromosome 14"/>
</dbReference>
<feature type="compositionally biased region" description="Pro residues" evidence="18">
    <location>
        <begin position="154"/>
        <end position="169"/>
    </location>
</feature>
<dbReference type="InterPro" id="IPR036392">
    <property type="entry name" value="PLAT/LH2_dom_sf"/>
</dbReference>
<dbReference type="InterPro" id="IPR013122">
    <property type="entry name" value="PKD1_2_channel"/>
</dbReference>
<evidence type="ECO:0000256" key="19">
    <source>
        <dbReference type="SAM" id="Phobius"/>
    </source>
</evidence>
<dbReference type="InterPro" id="IPR014010">
    <property type="entry name" value="REJ_dom"/>
</dbReference>
<keyword evidence="10" id="KW-0539">Nucleus</keyword>
<dbReference type="InterPro" id="IPR002859">
    <property type="entry name" value="PKD/REJ-like"/>
</dbReference>
<keyword evidence="8 19" id="KW-0472">Membrane</keyword>
<evidence type="ECO:0000256" key="3">
    <source>
        <dbReference type="ARBA" id="ARBA00007200"/>
    </source>
</evidence>
<dbReference type="OMA" id="KWPWASG"/>
<evidence type="ECO:0000256" key="16">
    <source>
        <dbReference type="ARBA" id="ARBA00082925"/>
    </source>
</evidence>
<evidence type="ECO:0000259" key="20">
    <source>
        <dbReference type="PROSITE" id="PS50095"/>
    </source>
</evidence>
<dbReference type="InParanoid" id="A0A6I8NWQ4"/>
<evidence type="ECO:0000256" key="15">
    <source>
        <dbReference type="ARBA" id="ARBA00077182"/>
    </source>
</evidence>
<comment type="caution">
    <text evidence="17">Lacks conserved residue(s) required for the propagation of feature annotation.</text>
</comment>
<dbReference type="Ensembl" id="ENSOANT00000072112.1">
    <property type="protein sequence ID" value="ENSOANP00000045351.1"/>
    <property type="gene ID" value="ENSOANG00000048303.1"/>
</dbReference>
<evidence type="ECO:0000256" key="17">
    <source>
        <dbReference type="PROSITE-ProRule" id="PRU00152"/>
    </source>
</evidence>
<evidence type="ECO:0000256" key="1">
    <source>
        <dbReference type="ARBA" id="ARBA00004123"/>
    </source>
</evidence>
<dbReference type="GO" id="GO:0005634">
    <property type="term" value="C:nucleus"/>
    <property type="evidence" value="ECO:0007669"/>
    <property type="project" value="UniProtKB-SubCell"/>
</dbReference>
<feature type="domain" description="PLAT" evidence="20">
    <location>
        <begin position="1614"/>
        <end position="1731"/>
    </location>
</feature>
<evidence type="ECO:0000256" key="11">
    <source>
        <dbReference type="ARBA" id="ARBA00023329"/>
    </source>
</evidence>
<keyword evidence="9" id="KW-0325">Glycoprotein</keyword>
<evidence type="ECO:0000256" key="18">
    <source>
        <dbReference type="SAM" id="MobiDB-lite"/>
    </source>
</evidence>
<proteinExistence type="inferred from homology"/>
<evidence type="ECO:0000313" key="23">
    <source>
        <dbReference type="Proteomes" id="UP000002279"/>
    </source>
</evidence>
<dbReference type="InterPro" id="IPR042060">
    <property type="entry name" value="PLAT_polycystin1"/>
</dbReference>
<dbReference type="GO" id="GO:0002080">
    <property type="term" value="C:acrosomal membrane"/>
    <property type="evidence" value="ECO:0007669"/>
    <property type="project" value="UniProtKB-SubCell"/>
</dbReference>
<feature type="transmembrane region" description="Helical" evidence="19">
    <location>
        <begin position="1568"/>
        <end position="1589"/>
    </location>
</feature>
<gene>
    <name evidence="22" type="primary">PKDREJ</name>
</gene>
<dbReference type="InterPro" id="IPR046791">
    <property type="entry name" value="Polycystin_dom"/>
</dbReference>
<dbReference type="InterPro" id="IPR051223">
    <property type="entry name" value="Polycystin"/>
</dbReference>
<feature type="transmembrane region" description="Helical" evidence="19">
    <location>
        <begin position="2443"/>
        <end position="2468"/>
    </location>
</feature>
<sequence length="2658" mass="292456">MAVKGKASVRGGTRAGLPARPPCRPLTVPETPLSLGPVAIPHPLPALGPLPLSLALSPAVDTPGAGPVAPWPRGPVSVGSGLPGTLPPRPRLGPVWPLFPRSSSGPGTPPGPGMRPPCGSPLHHYCPFLLFLPWLLSRRPEPAAPRQLAGPAARPLPGPRGPALTPPPPRLRDLLVLAPGDPRPRRNLSLALPGHGVRLWLFPPAGPWPRTPWEVLQLGGCLQAGPRAAPVPAACRTYFSYRVNVTYHGTGLSLSSLSLHGGPLPDPGLPFRVEPILFHLFSAHSPLLSPGGTLTLSWSLRPLGRKGTGFQVLQRRGGPGPWKTTFNPYAVVRHPCPSDPAPSGKMAAVDLCFLGQGSDLPAVGGELGLSDATAGFRVSANSAYLALNPRGSERGAFFVGPSHGLLYSPGAGKEGGVSGERGAPNATRHLFYQRQGLSFLFALDLVGLRRYRLGVHVFLNQRGASLRALADRDIEIHFYNSGPAEPQGPVYLVWFIPLQHPLSPQRWTFKLRLLGPGADLASRGTYTYGDRVPNASRFVPRSVLPFDPDLYSGFVAKTNCSHDGSRPAVLEATVPTYASKVLESSVSCQRSRCVIEKVKITKPSVPQPIFSVDQHLPYTLFSRVAVDCPGALSVNLTWRVFSVQNLSTDPSDAEPLDTSSWDNRNSSIFYLPAYTLRLGTYLFNLTVTVIPPEKGAPLLEDSDFVFVDIQGRDLKAVIAGGSKRTVGVDDTWTLDGSASMDLDAVDPSAGLSFTWYCTTKASNLKKMPVPGPGRETCLSSQVDLRWIWPSDPVQTVLPRTLQSGRAYYFRLVVQKDRSTALADQTVIVQSGSTPEVSLNCIENCAKTLIPTNRFSLAVNCSNCDKVRPAYLWSLLSSEGTEIRFDWLAKTSTGRRGAYLTIKSLAFADSVDLSYILSLRTTSQSGVSSVSNYSFFVNSAPRAGRCLVSPLRGLAFLTKFIIQCRGFTDDNLPLSYKMIASDLTPVGTITTVEENTLGTVLYSGPWPTMPPSFLPVGVPSRQFTVTIHVQVSDSLGAFTQVTLHATVQPLTKRQSPETVLDEVHGATHGANATLTTLLRSGDFVRAGNLIYTASTVINHIADAPGLRASKARLRTSLLNKTAGLPTSSLTEMNQIVSSVTQLTQKAAEISEESRTIASRRLAEVSRVLQDYRQKEKTFHSEEIDILSTGILASTRNVLRANLSAASGPNEEVVGRALSVLDTLADTVLLNKMPGENQTVMRAGTWTIHLWKDEKRDLSSGASRQEGCRNCFYPTLGEESGAALPSGAHVSTVFYEFEEDPFRGLDRGDPRVPSTAVVGLKMTGAGADGEAVRVVPRQVEFIVARKDSNSAFFNLTVGPHKRLRRTTTGGFNFEMNRDYEELSVQIVTRVKTSFAILLYLGRNVSAPPLTRFLAPPDRPPSILGSGSPSPNCTIRAPYVLCLPRSLLEALVPGLRSPNWNLSVVLRARRFVRRRDRRLVTISLFVAHCLAKEGPERQWREDACLLGRRTDWRQVHCLCQPQGKVERRAVTAGPSRRTLAHKTLFLAGRLIVPPNPVDLEQDLIAALQKNVVTLLAVLVITLVYIALAFWAINRDIADRLLRERVVVLPDNDPFDKVCYLVSVYTGSRAGAGTTADVFVQIIGTQGASEAHCLRHPDYRPFLRGRADSFLLTTRRDLGDVYSLRVWHNNRGGSPHWYLSRVKVENLFTKQAWHFICRQWLAVDKGDRLLERSFVATHPEVPLARTDFFLIEVAGRLAGDHIWFSVFVEAVPGQFGRLQRLSCCLAVLLSTLLSNIMFFNIDENQEAVAEDRQYLRSLMIGIESVLITMPVQMVISTLFASSQAPPVAPEPVEPPGAPPPPAAQFRTWKEHLQSWYTPEPAPAAPADGAPPPAPAGAGPPPGRQKSNCAVPEATANAIAESEDGTGAARGPATPPPAWKNANNNAEAGAGAGAGAGAEAGAGAGAGAGQGPRQVLRIICPCRPPELVFHWWCVYVAWGLVILTSCLSSFFIILYGLSYGYRTSLEWLLASASSFGQSVFLIQPFRILTLCAARTAVPKLTRHISWTGKFNYQEIQLEGVPADADEQREAHRQAVRARNSREYRPLEEDEIRIIQKRKRIETQASSFLKDFVGHFVFLALIVNIVSSLENTNSFHSNQVLARKFSVNLSAVSKLEHVYGWLDGVLVPLLHHDHHPGWLADSWSKILGWPRMRQVRARPGPVSCFSPFRRTTGPGPRCLPRFGRDPEDTRSYSDSWAEGGRPGGPSFTYQADRNHWAYQSTGVLRHYGPGGYPFYFFPEELQFNSSTRLQELRQRGWLDERTWAVIVELTTLNPDVSLFGCVSVVFEASPLGVVNASLTVHSFTLPLFHKQSRVQLLAYVALLVFLCVYLLDEIHVVRREKAAYVRRTSNLINFVLKSAFLLFFLFYVAKFRLAHEIVALYLLNPHSFVPFHSVAHVDQTVRVTLGFLVFMTVLKTLEYSRFFYDVRLAQRSILAALPGICSMALVVAVYFFVYMAFGYLVFGQYEWNYNSMVHSAQTVFSYCVSAFRDTAFSSNRLLGGLFLASFMLVMICVLINLFQAVILSAYEDMKQPVYEEPSDEAEAMNYLVHRLRRLYHRLTRRSPRPEDTEFWDNVFYGQPKRRSRRYLGLKTRKINGKKMVYLVV</sequence>
<evidence type="ECO:0000256" key="10">
    <source>
        <dbReference type="ARBA" id="ARBA00023242"/>
    </source>
</evidence>
<feature type="region of interest" description="Disordered" evidence="18">
    <location>
        <begin position="1840"/>
        <end position="1860"/>
    </location>
</feature>
<feature type="region of interest" description="Disordered" evidence="18">
    <location>
        <begin position="2230"/>
        <end position="2258"/>
    </location>
</feature>
<dbReference type="PRINTS" id="PR01433">
    <property type="entry name" value="POLYCYSTIN2"/>
</dbReference>
<dbReference type="GO" id="GO:0005262">
    <property type="term" value="F:calcium channel activity"/>
    <property type="evidence" value="ECO:0000318"/>
    <property type="project" value="GO_Central"/>
</dbReference>
<reference evidence="22" key="2">
    <citation type="submission" date="2025-08" db="UniProtKB">
        <authorList>
            <consortium name="Ensembl"/>
        </authorList>
    </citation>
    <scope>IDENTIFICATION</scope>
    <source>
        <strain evidence="22">Glennie</strain>
    </source>
</reference>
<evidence type="ECO:0000256" key="6">
    <source>
        <dbReference type="ARBA" id="ARBA00022729"/>
    </source>
</evidence>
<evidence type="ECO:0000256" key="4">
    <source>
        <dbReference type="ARBA" id="ARBA00022475"/>
    </source>
</evidence>
<dbReference type="GO" id="GO:0016020">
    <property type="term" value="C:membrane"/>
    <property type="evidence" value="ECO:0000318"/>
    <property type="project" value="GO_Central"/>
</dbReference>
<evidence type="ECO:0000256" key="14">
    <source>
        <dbReference type="ARBA" id="ARBA00068425"/>
    </source>
</evidence>
<feature type="compositionally biased region" description="Pro residues" evidence="18">
    <location>
        <begin position="107"/>
        <end position="116"/>
    </location>
</feature>
<dbReference type="Pfam" id="PF20519">
    <property type="entry name" value="Polycystin_dom"/>
    <property type="match status" value="1"/>
</dbReference>
<feature type="transmembrane region" description="Helical" evidence="19">
    <location>
        <begin position="1987"/>
        <end position="2010"/>
    </location>
</feature>
<dbReference type="SMART" id="SM00308">
    <property type="entry name" value="LH2"/>
    <property type="match status" value="1"/>
</dbReference>
<feature type="domain" description="REJ" evidence="21">
    <location>
        <begin position="593"/>
        <end position="1298"/>
    </location>
</feature>
<feature type="transmembrane region" description="Helical" evidence="19">
    <location>
        <begin position="2489"/>
        <end position="2516"/>
    </location>
</feature>
<comment type="subcellular location">
    <subcellularLocation>
        <location evidence="2">Cell membrane</location>
        <topology evidence="2">Multi-pass membrane protein</topology>
    </subcellularLocation>
    <subcellularLocation>
        <location evidence="13">Cytoplasmic vesicle</location>
        <location evidence="13">Secretory vesicle</location>
        <location evidence="13">Acrosome membrane</location>
        <topology evidence="13">Multi-pass membrane protein</topology>
    </subcellularLocation>
    <subcellularLocation>
        <location evidence="1">Nucleus</location>
    </subcellularLocation>
</comment>
<feature type="compositionally biased region" description="Pro residues" evidence="18">
    <location>
        <begin position="1842"/>
        <end position="1858"/>
    </location>
</feature>
<comment type="similarity">
    <text evidence="3">Belongs to the polycystin family.</text>
</comment>
<evidence type="ECO:0000256" key="13">
    <source>
        <dbReference type="ARBA" id="ARBA00060440"/>
    </source>
</evidence>
<reference evidence="22" key="3">
    <citation type="submission" date="2025-09" db="UniProtKB">
        <authorList>
            <consortium name="Ensembl"/>
        </authorList>
    </citation>
    <scope>IDENTIFICATION</scope>
    <source>
        <strain evidence="22">Glennie</strain>
    </source>
</reference>
<dbReference type="Pfam" id="PF02010">
    <property type="entry name" value="REJ"/>
    <property type="match status" value="1"/>
</dbReference>
<evidence type="ECO:0000256" key="9">
    <source>
        <dbReference type="ARBA" id="ARBA00023180"/>
    </source>
</evidence>
<dbReference type="PANTHER" id="PTHR10877:SF185">
    <property type="entry name" value="POLYCYSTIN FAMILY RECEPTOR FOR EGG JELLY"/>
    <property type="match status" value="1"/>
</dbReference>
<evidence type="ECO:0000256" key="5">
    <source>
        <dbReference type="ARBA" id="ARBA00022692"/>
    </source>
</evidence>
<reference evidence="22 23" key="1">
    <citation type="journal article" date="2008" name="Nature">
        <title>Genome analysis of the platypus reveals unique signatures of evolution.</title>
        <authorList>
            <person name="Warren W.C."/>
            <person name="Hillier L.W."/>
            <person name="Marshall Graves J.A."/>
            <person name="Birney E."/>
            <person name="Ponting C.P."/>
            <person name="Grutzner F."/>
            <person name="Belov K."/>
            <person name="Miller W."/>
            <person name="Clarke L."/>
            <person name="Chinwalla A.T."/>
            <person name="Yang S.P."/>
            <person name="Heger A."/>
            <person name="Locke D.P."/>
            <person name="Miethke P."/>
            <person name="Waters P.D."/>
            <person name="Veyrunes F."/>
            <person name="Fulton L."/>
            <person name="Fulton B."/>
            <person name="Graves T."/>
            <person name="Wallis J."/>
            <person name="Puente X.S."/>
            <person name="Lopez-Otin C."/>
            <person name="Ordonez G.R."/>
            <person name="Eichler E.E."/>
            <person name="Chen L."/>
            <person name="Cheng Z."/>
            <person name="Deakin J.E."/>
            <person name="Alsop A."/>
            <person name="Thompson K."/>
            <person name="Kirby P."/>
            <person name="Papenfuss A.T."/>
            <person name="Wakefield M.J."/>
            <person name="Olender T."/>
            <person name="Lancet D."/>
            <person name="Huttley G.A."/>
            <person name="Smit A.F."/>
            <person name="Pask A."/>
            <person name="Temple-Smith P."/>
            <person name="Batzer M.A."/>
            <person name="Walker J.A."/>
            <person name="Konkel M.K."/>
            <person name="Harris R.S."/>
            <person name="Whittington C.M."/>
            <person name="Wong E.S."/>
            <person name="Gemmell N.J."/>
            <person name="Buschiazzo E."/>
            <person name="Vargas Jentzsch I.M."/>
            <person name="Merkel A."/>
            <person name="Schmitz J."/>
            <person name="Zemann A."/>
            <person name="Churakov G."/>
            <person name="Kriegs J.O."/>
            <person name="Brosius J."/>
            <person name="Murchison E.P."/>
            <person name="Sachidanandam R."/>
            <person name="Smith C."/>
            <person name="Hannon G.J."/>
            <person name="Tsend-Ayush E."/>
            <person name="McMillan D."/>
            <person name="Attenborough R."/>
            <person name="Rens W."/>
            <person name="Ferguson-Smith M."/>
            <person name="Lefevre C.M."/>
            <person name="Sharp J.A."/>
            <person name="Nicholas K.R."/>
            <person name="Ray D.A."/>
            <person name="Kube M."/>
            <person name="Reinhardt R."/>
            <person name="Pringle T.H."/>
            <person name="Taylor J."/>
            <person name="Jones R.C."/>
            <person name="Nixon B."/>
            <person name="Dacheux J.L."/>
            <person name="Niwa H."/>
            <person name="Sekita Y."/>
            <person name="Huang X."/>
            <person name="Stark A."/>
            <person name="Kheradpour P."/>
            <person name="Kellis M."/>
            <person name="Flicek P."/>
            <person name="Chen Y."/>
            <person name="Webber C."/>
            <person name="Hardison R."/>
            <person name="Nelson J."/>
            <person name="Hallsworth-Pepin K."/>
            <person name="Delehaunty K."/>
            <person name="Markovic C."/>
            <person name="Minx P."/>
            <person name="Feng Y."/>
            <person name="Kremitzki C."/>
            <person name="Mitreva M."/>
            <person name="Glasscock J."/>
            <person name="Wylie T."/>
            <person name="Wohldmann P."/>
            <person name="Thiru P."/>
            <person name="Nhan M.N."/>
            <person name="Pohl C.S."/>
            <person name="Smith S.M."/>
            <person name="Hou S."/>
            <person name="Nefedov M."/>
            <person name="de Jong P.J."/>
            <person name="Renfree M.B."/>
            <person name="Mardis E.R."/>
            <person name="Wilson R.K."/>
        </authorList>
    </citation>
    <scope>NUCLEOTIDE SEQUENCE [LARGE SCALE GENOMIC DNA]</scope>
    <source>
        <strain evidence="22 23">Glennie</strain>
    </source>
</reference>
<dbReference type="InterPro" id="IPR001024">
    <property type="entry name" value="PLAT/LH2_dom"/>
</dbReference>
<feature type="region of interest" description="Disordered" evidence="18">
    <location>
        <begin position="1873"/>
        <end position="1961"/>
    </location>
</feature>
<keyword evidence="23" id="KW-1185">Reference proteome</keyword>
<evidence type="ECO:0000256" key="8">
    <source>
        <dbReference type="ARBA" id="ARBA00023136"/>
    </source>
</evidence>
<evidence type="ECO:0000256" key="2">
    <source>
        <dbReference type="ARBA" id="ARBA00004651"/>
    </source>
</evidence>
<name>A0A6I8NWQ4_ORNAN</name>
<dbReference type="GO" id="GO:0005886">
    <property type="term" value="C:plasma membrane"/>
    <property type="evidence" value="ECO:0007669"/>
    <property type="project" value="UniProtKB-SubCell"/>
</dbReference>
<dbReference type="GO" id="GO:0005509">
    <property type="term" value="F:calcium ion binding"/>
    <property type="evidence" value="ECO:0007669"/>
    <property type="project" value="InterPro"/>
</dbReference>
<dbReference type="PANTHER" id="PTHR10877">
    <property type="entry name" value="POLYCYSTIN FAMILY MEMBER"/>
    <property type="match status" value="1"/>
</dbReference>
<dbReference type="Gene3D" id="1.10.287.70">
    <property type="match status" value="1"/>
</dbReference>
<feature type="transmembrane region" description="Helical" evidence="19">
    <location>
        <begin position="2405"/>
        <end position="2423"/>
    </location>
</feature>
<accession>A0A6I8NWQ4</accession>
<feature type="region of interest" description="Disordered" evidence="18">
    <location>
        <begin position="79"/>
        <end position="116"/>
    </location>
</feature>
<dbReference type="FunFam" id="1.10.287.70:FF:000141">
    <property type="entry name" value="Polycystin family receptor for egg jelly"/>
    <property type="match status" value="1"/>
</dbReference>
<dbReference type="GO" id="GO:0050982">
    <property type="term" value="P:detection of mechanical stimulus"/>
    <property type="evidence" value="ECO:0000318"/>
    <property type="project" value="GO_Central"/>
</dbReference>
<evidence type="ECO:0000256" key="7">
    <source>
        <dbReference type="ARBA" id="ARBA00022989"/>
    </source>
</evidence>
<feature type="compositionally biased region" description="Basic and acidic residues" evidence="18">
    <location>
        <begin position="2236"/>
        <end position="2245"/>
    </location>
</feature>
<dbReference type="Bgee" id="ENSOANG00000048303">
    <property type="expression patterns" value="Expressed in testis and 4 other cell types or tissues"/>
</dbReference>
<dbReference type="CDD" id="cd01752">
    <property type="entry name" value="PLAT_polycystin"/>
    <property type="match status" value="1"/>
</dbReference>
<feature type="region of interest" description="Disordered" evidence="18">
    <location>
        <begin position="1"/>
        <end position="24"/>
    </location>
</feature>
<dbReference type="GeneTree" id="ENSGT00940000162080"/>
<feature type="transmembrane region" description="Helical" evidence="19">
    <location>
        <begin position="2368"/>
        <end position="2385"/>
    </location>
</feature>
<keyword evidence="4" id="KW-1003">Cell membrane</keyword>
<dbReference type="FunFam" id="2.60.60.20:FF:000016">
    <property type="entry name" value="Polycystin family receptor for egg jelly"/>
    <property type="match status" value="1"/>
</dbReference>
<keyword evidence="7 19" id="KW-1133">Transmembrane helix</keyword>
<dbReference type="PROSITE" id="PS51111">
    <property type="entry name" value="REJ"/>
    <property type="match status" value="1"/>
</dbReference>
<feature type="compositionally biased region" description="Pro residues" evidence="18">
    <location>
        <begin position="1875"/>
        <end position="1898"/>
    </location>
</feature>
<keyword evidence="6" id="KW-0732">Signal</keyword>
<organism evidence="22 23">
    <name type="scientific">Ornithorhynchus anatinus</name>
    <name type="common">Duckbill platypus</name>
    <dbReference type="NCBI Taxonomy" id="9258"/>
    <lineage>
        <taxon>Eukaryota</taxon>
        <taxon>Metazoa</taxon>
        <taxon>Chordata</taxon>
        <taxon>Craniata</taxon>
        <taxon>Vertebrata</taxon>
        <taxon>Euteleostomi</taxon>
        <taxon>Mammalia</taxon>
        <taxon>Monotremata</taxon>
        <taxon>Ornithorhynchidae</taxon>
        <taxon>Ornithorhynchus</taxon>
    </lineage>
</organism>
<feature type="transmembrane region" description="Helical" evidence="19">
    <location>
        <begin position="2551"/>
        <end position="2577"/>
    </location>
</feature>
<dbReference type="Pfam" id="PF08016">
    <property type="entry name" value="PKD_channel"/>
    <property type="match status" value="1"/>
</dbReference>
<evidence type="ECO:0000259" key="21">
    <source>
        <dbReference type="PROSITE" id="PS51111"/>
    </source>
</evidence>
<keyword evidence="11" id="KW-0968">Cytoplasmic vesicle</keyword>
<dbReference type="FunCoup" id="A0A6I8NWQ4">
    <property type="interactions" value="61"/>
</dbReference>